<dbReference type="GeneID" id="60321627"/>
<keyword evidence="3" id="KW-1185">Reference proteome</keyword>
<dbReference type="EMBL" id="MH509442">
    <property type="protein sequence ID" value="AXH46903.1"/>
    <property type="molecule type" value="Genomic_DNA"/>
</dbReference>
<reference evidence="3" key="1">
    <citation type="submission" date="2018-06" db="EMBL/GenBank/DDBJ databases">
        <authorList>
            <person name="Zhirakovskaya E."/>
        </authorList>
    </citation>
    <scope>NUCLEOTIDE SEQUENCE [LARGE SCALE GENOMIC DNA]</scope>
</reference>
<sequence>MAAPPITVYTTGPQCMKCNLTKRQLDNLGAEYVEIRLDQEPEIADRLRENGYAIAPVVEVLTPAGMDRWSDFRPDRITAAARAVA</sequence>
<accession>A0A345KV51</accession>
<dbReference type="CDD" id="cd02976">
    <property type="entry name" value="NrdH"/>
    <property type="match status" value="1"/>
</dbReference>
<evidence type="ECO:0000313" key="2">
    <source>
        <dbReference type="EMBL" id="AXH46903.1"/>
    </source>
</evidence>
<protein>
    <submittedName>
        <fullName evidence="2">NrdH-like glutaredoxin</fullName>
    </submittedName>
</protein>
<dbReference type="KEGG" id="vg:60321627"/>
<evidence type="ECO:0000259" key="1">
    <source>
        <dbReference type="Pfam" id="PF00462"/>
    </source>
</evidence>
<dbReference type="InterPro" id="IPR036249">
    <property type="entry name" value="Thioredoxin-like_sf"/>
</dbReference>
<dbReference type="InterPro" id="IPR002109">
    <property type="entry name" value="Glutaredoxin"/>
</dbReference>
<name>A0A345KV51_9CAUD</name>
<dbReference type="RefSeq" id="YP_009950216.1">
    <property type="nucleotide sequence ID" value="NC_051588.1"/>
</dbReference>
<dbReference type="Proteomes" id="UP000259472">
    <property type="component" value="Segment"/>
</dbReference>
<evidence type="ECO:0000313" key="3">
    <source>
        <dbReference type="Proteomes" id="UP000259472"/>
    </source>
</evidence>
<gene>
    <name evidence="2" type="primary">66</name>
    <name evidence="2" type="ORF">SEA_AMINAY_66</name>
</gene>
<dbReference type="SUPFAM" id="SSF52833">
    <property type="entry name" value="Thioredoxin-like"/>
    <property type="match status" value="1"/>
</dbReference>
<proteinExistence type="predicted"/>
<dbReference type="Gene3D" id="3.40.30.10">
    <property type="entry name" value="Glutaredoxin"/>
    <property type="match status" value="1"/>
</dbReference>
<feature type="domain" description="Glutaredoxin" evidence="1">
    <location>
        <begin position="6"/>
        <end position="59"/>
    </location>
</feature>
<dbReference type="Pfam" id="PF00462">
    <property type="entry name" value="Glutaredoxin"/>
    <property type="match status" value="1"/>
</dbReference>
<organism evidence="2 3">
    <name type="scientific">Mycobacterium phage Aminay</name>
    <dbReference type="NCBI Taxonomy" id="2250291"/>
    <lineage>
        <taxon>Viruses</taxon>
        <taxon>Duplodnaviria</taxon>
        <taxon>Heunggongvirae</taxon>
        <taxon>Uroviricota</taxon>
        <taxon>Caudoviricetes</taxon>
        <taxon>Weiservirinae</taxon>
        <taxon>Aminayvirus</taxon>
        <taxon>Aminayvirus aminay</taxon>
    </lineage>
</organism>